<dbReference type="EMBL" id="CH474005">
    <property type="protein sequence ID" value="EDL96355.1"/>
    <property type="molecule type" value="Genomic_DNA"/>
</dbReference>
<accession>A6JXQ4</accession>
<sequence>MKQRQAPGQPWMFSWWRGEPVLDTQQTWGGGGRSKQRKHKCLAAAVTRRRRKAITMNADLCHQARFRNCPHDSYLID</sequence>
<reference evidence="1 2" key="1">
    <citation type="submission" date="2005-09" db="EMBL/GenBank/DDBJ databases">
        <authorList>
            <person name="Mural R.J."/>
            <person name="Li P.W."/>
            <person name="Adams M.D."/>
            <person name="Amanatides P.G."/>
            <person name="Baden-Tillson H."/>
            <person name="Barnstead M."/>
            <person name="Chin S.H."/>
            <person name="Dew I."/>
            <person name="Evans C.A."/>
            <person name="Ferriera S."/>
            <person name="Flanigan M."/>
            <person name="Fosler C."/>
            <person name="Glodek A."/>
            <person name="Gu Z."/>
            <person name="Holt R.A."/>
            <person name="Jennings D."/>
            <person name="Kraft C.L."/>
            <person name="Lu F."/>
            <person name="Nguyen T."/>
            <person name="Nusskern D.R."/>
            <person name="Pfannkoch C.M."/>
            <person name="Sitter C."/>
            <person name="Sutton G.G."/>
            <person name="Venter J.C."/>
            <person name="Wang Z."/>
            <person name="Woodage T."/>
            <person name="Zheng X.H."/>
            <person name="Zhong F."/>
        </authorList>
    </citation>
    <scope>NUCLEOTIDE SEQUENCE [LARGE SCALE GENOMIC DNA]</scope>
    <source>
        <strain>BN</strain>
        <strain evidence="2">Sprague-Dawley</strain>
    </source>
</reference>
<evidence type="ECO:0000313" key="1">
    <source>
        <dbReference type="EMBL" id="EDL96355.1"/>
    </source>
</evidence>
<gene>
    <name evidence="1" type="ORF">rCG_32305</name>
</gene>
<dbReference type="Proteomes" id="UP000234681">
    <property type="component" value="Chromosome 3"/>
</dbReference>
<protein>
    <submittedName>
        <fullName evidence="1">RCG32305</fullName>
    </submittedName>
</protein>
<dbReference type="AlphaFoldDB" id="A6JXQ4"/>
<proteinExistence type="predicted"/>
<evidence type="ECO:0000313" key="2">
    <source>
        <dbReference type="Proteomes" id="UP000234681"/>
    </source>
</evidence>
<organism evidence="1 2">
    <name type="scientific">Rattus norvegicus</name>
    <name type="common">Rat</name>
    <dbReference type="NCBI Taxonomy" id="10116"/>
    <lineage>
        <taxon>Eukaryota</taxon>
        <taxon>Metazoa</taxon>
        <taxon>Chordata</taxon>
        <taxon>Craniata</taxon>
        <taxon>Vertebrata</taxon>
        <taxon>Euteleostomi</taxon>
        <taxon>Mammalia</taxon>
        <taxon>Eutheria</taxon>
        <taxon>Euarchontoglires</taxon>
        <taxon>Glires</taxon>
        <taxon>Rodentia</taxon>
        <taxon>Myomorpha</taxon>
        <taxon>Muroidea</taxon>
        <taxon>Muridae</taxon>
        <taxon>Murinae</taxon>
        <taxon>Rattus</taxon>
    </lineage>
</organism>
<name>A6JXQ4_RAT</name>